<dbReference type="InterPro" id="IPR003646">
    <property type="entry name" value="SH3-like_bac-type"/>
</dbReference>
<name>A0A031FMI3_9MICO</name>
<dbReference type="PATRIC" id="fig|273677.3.peg.2367"/>
<gene>
    <name evidence="3" type="primary">wcqK</name>
    <name evidence="3" type="ORF">BW34_02386</name>
</gene>
<organism evidence="3 4">
    <name type="scientific">Microbacterium oleivorans</name>
    <dbReference type="NCBI Taxonomy" id="273677"/>
    <lineage>
        <taxon>Bacteria</taxon>
        <taxon>Bacillati</taxon>
        <taxon>Actinomycetota</taxon>
        <taxon>Actinomycetes</taxon>
        <taxon>Micrococcales</taxon>
        <taxon>Microbacteriaceae</taxon>
        <taxon>Microbacterium</taxon>
    </lineage>
</organism>
<dbReference type="PROSITE" id="PS51781">
    <property type="entry name" value="SH3B"/>
    <property type="match status" value="1"/>
</dbReference>
<protein>
    <submittedName>
        <fullName evidence="3">Putative secreted protein</fullName>
    </submittedName>
</protein>
<dbReference type="Pfam" id="PF08239">
    <property type="entry name" value="SH3_3"/>
    <property type="match status" value="1"/>
</dbReference>
<feature type="chain" id="PRO_5001547367" evidence="1">
    <location>
        <begin position="24"/>
        <end position="756"/>
    </location>
</feature>
<keyword evidence="1" id="KW-0732">Signal</keyword>
<evidence type="ECO:0000313" key="3">
    <source>
        <dbReference type="EMBL" id="EZP26054.1"/>
    </source>
</evidence>
<dbReference type="AlphaFoldDB" id="A0A031FMI3"/>
<proteinExistence type="predicted"/>
<dbReference type="Proteomes" id="UP000024001">
    <property type="component" value="Unassembled WGS sequence"/>
</dbReference>
<sequence>MVVATLLVVSGLMAVAPAPQARAAELPSTITDGGFIISDAEFFNGNAMTPAQAQKFLETRVPTCKATTGPDCLRNFTADLPAKAKDSYCSAIAAKKKVRASEIIVTVGKACGLSPKVILVMLQKEQGLVTSTKPSDWSYRASMGMNCPDTAPCSAASAGFVNQVYLGARQQQVYADNPTRYGYRAGQVNTVKWHPNSACGTSKVFIKNQATANLYIYTPYRPNIAALAAGYATGDSCSSYGNRNFYNYYVQWFAPQVSPNASGAPARVGECTVPVKADVVGASGTATVTAATTARKAPTASCTSGTKSLAKDAGVSVKGTYGSWVQVTSGSSTLWVAKSALRMPGAAPAAGADACKLPAESSVTKASGTAVVTTESLNARKAPTTSCDTGKRSILNGQTYARTGTYGAWWRLTVSGATYWAHSDYLAVKAAPATPAPKSMFTTDVVHLRPQKSQTGITATARKGAQVSVLATQGGWSQVKLGQATGWVDAKRLVATKPAVPKTVAATTTRAVTVRIGMADSTKSVVSLTKGAKVTIVDSFSGWRAVTSGTATGWVPAASLTTATPAPKSMFTTDVVHLRPQKSQTGITATARKGAQVSVLATQGGWSQVKLGQATGWVDAKRLVATKPAVPKTVAATTTRAVTVRIGMADSTKSVVSLAKGAKVTIVDSFSGWRAVTSGTATGWVPAASLTTATPAKTTTKTTTTAVNLRSAASTSSTKITTLAAGTKVTVVSSQGIWFKVTVGTRTGWVHGDYLK</sequence>
<dbReference type="PANTHER" id="PTHR34408">
    <property type="entry name" value="FAMILY PROTEIN, PUTATIVE-RELATED"/>
    <property type="match status" value="1"/>
</dbReference>
<accession>A0A031FMI3</accession>
<dbReference type="eggNOG" id="COG5479">
    <property type="taxonomic scope" value="Bacteria"/>
</dbReference>
<dbReference type="Gene3D" id="2.30.30.40">
    <property type="entry name" value="SH3 Domains"/>
    <property type="match status" value="6"/>
</dbReference>
<feature type="domain" description="SH3b" evidence="2">
    <location>
        <begin position="696"/>
        <end position="756"/>
    </location>
</feature>
<evidence type="ECO:0000259" key="2">
    <source>
        <dbReference type="PROSITE" id="PS51781"/>
    </source>
</evidence>
<evidence type="ECO:0000256" key="1">
    <source>
        <dbReference type="SAM" id="SignalP"/>
    </source>
</evidence>
<comment type="caution">
    <text evidence="3">The sequence shown here is derived from an EMBL/GenBank/DDBJ whole genome shotgun (WGS) entry which is preliminary data.</text>
</comment>
<dbReference type="Pfam" id="PF13457">
    <property type="entry name" value="GW"/>
    <property type="match status" value="3"/>
</dbReference>
<keyword evidence="4" id="KW-1185">Reference proteome</keyword>
<dbReference type="InterPro" id="IPR025987">
    <property type="entry name" value="GW_dom"/>
</dbReference>
<dbReference type="PANTHER" id="PTHR34408:SF1">
    <property type="entry name" value="GLYCOSYL HYDROLASE FAMILY 19 DOMAIN-CONTAINING PROTEIN HI_1415"/>
    <property type="match status" value="1"/>
</dbReference>
<dbReference type="EMBL" id="JFYO01000007">
    <property type="protein sequence ID" value="EZP26054.1"/>
    <property type="molecule type" value="Genomic_DNA"/>
</dbReference>
<dbReference type="InterPro" id="IPR052354">
    <property type="entry name" value="Cell_Wall_Dynamics_Protein"/>
</dbReference>
<dbReference type="SMART" id="SM00287">
    <property type="entry name" value="SH3b"/>
    <property type="match status" value="7"/>
</dbReference>
<feature type="signal peptide" evidence="1">
    <location>
        <begin position="1"/>
        <end position="23"/>
    </location>
</feature>
<reference evidence="3 4" key="1">
    <citation type="submission" date="2014-03" db="EMBL/GenBank/DDBJ databases">
        <title>Draft Genome Sequences of 13 Willow Endophytes.</title>
        <authorList>
            <person name="Gan H.Y."/>
            <person name="Gan H.M."/>
            <person name="Savka M.A."/>
            <person name="Hudson A.O."/>
        </authorList>
    </citation>
    <scope>NUCLEOTIDE SEQUENCE [LARGE SCALE GENOMIC DNA]</scope>
    <source>
        <strain evidence="3 4">RIT293</strain>
    </source>
</reference>
<evidence type="ECO:0000313" key="4">
    <source>
        <dbReference type="Proteomes" id="UP000024001"/>
    </source>
</evidence>